<evidence type="ECO:0000313" key="8">
    <source>
        <dbReference type="EMBL" id="QPQ54242.1"/>
    </source>
</evidence>
<dbReference type="PANTHER" id="PTHR32308">
    <property type="entry name" value="LYASE BETA SUBUNIT, PUTATIVE (AFU_ORTHOLOGUE AFUA_4G13030)-RELATED"/>
    <property type="match status" value="1"/>
</dbReference>
<keyword evidence="9" id="KW-1185">Reference proteome</keyword>
<feature type="binding site" evidence="5">
    <location>
        <position position="61"/>
    </location>
    <ligand>
        <name>substrate</name>
    </ligand>
</feature>
<dbReference type="Pfam" id="PF03328">
    <property type="entry name" value="HpcH_HpaI"/>
    <property type="match status" value="1"/>
</dbReference>
<dbReference type="InterPro" id="IPR040442">
    <property type="entry name" value="Pyrv_kinase-like_dom_sf"/>
</dbReference>
<gene>
    <name evidence="8" type="ORF">IC614_07670</name>
</gene>
<comment type="similarity">
    <text evidence="2">Belongs to the HpcH/HpaI aldolase family.</text>
</comment>
<evidence type="ECO:0000256" key="2">
    <source>
        <dbReference type="ARBA" id="ARBA00005568"/>
    </source>
</evidence>
<evidence type="ECO:0000313" key="9">
    <source>
        <dbReference type="Proteomes" id="UP000594873"/>
    </source>
</evidence>
<dbReference type="InterPro" id="IPR015813">
    <property type="entry name" value="Pyrv/PenolPyrv_kinase-like_dom"/>
</dbReference>
<keyword evidence="8" id="KW-0456">Lyase</keyword>
<dbReference type="InterPro" id="IPR011206">
    <property type="entry name" value="Citrate_lyase_beta/mcl1/mcl2"/>
</dbReference>
<dbReference type="InterPro" id="IPR005000">
    <property type="entry name" value="Aldolase/citrate-lyase_domain"/>
</dbReference>
<keyword evidence="4 6" id="KW-0460">Magnesium</keyword>
<accession>A0A7T2GIB3</accession>
<evidence type="ECO:0000256" key="6">
    <source>
        <dbReference type="PIRSR" id="PIRSR015582-2"/>
    </source>
</evidence>
<dbReference type="PANTHER" id="PTHR32308:SF0">
    <property type="entry name" value="HPCH_HPAI ALDOLASE_CITRATE LYASE DOMAIN-CONTAINING PROTEIN"/>
    <property type="match status" value="1"/>
</dbReference>
<dbReference type="SUPFAM" id="SSF51621">
    <property type="entry name" value="Phosphoenolpyruvate/pyruvate domain"/>
    <property type="match status" value="1"/>
</dbReference>
<organism evidence="8 9">
    <name type="scientific">Allosphingosinicella flava</name>
    <dbReference type="NCBI Taxonomy" id="2771430"/>
    <lineage>
        <taxon>Bacteria</taxon>
        <taxon>Pseudomonadati</taxon>
        <taxon>Pseudomonadota</taxon>
        <taxon>Alphaproteobacteria</taxon>
        <taxon>Sphingomonadales</taxon>
        <taxon>Sphingomonadaceae</taxon>
        <taxon>Allosphingosinicella</taxon>
    </lineage>
</organism>
<dbReference type="GO" id="GO:0006107">
    <property type="term" value="P:oxaloacetate metabolic process"/>
    <property type="evidence" value="ECO:0007669"/>
    <property type="project" value="TreeGrafter"/>
</dbReference>
<dbReference type="Gene3D" id="3.20.20.60">
    <property type="entry name" value="Phosphoenolpyruvate-binding domains"/>
    <property type="match status" value="1"/>
</dbReference>
<dbReference type="EMBL" id="CP065592">
    <property type="protein sequence ID" value="QPQ54242.1"/>
    <property type="molecule type" value="Genomic_DNA"/>
</dbReference>
<dbReference type="AlphaFoldDB" id="A0A7T2GIB3"/>
<evidence type="ECO:0000256" key="4">
    <source>
        <dbReference type="ARBA" id="ARBA00022842"/>
    </source>
</evidence>
<dbReference type="GO" id="GO:0016829">
    <property type="term" value="F:lyase activity"/>
    <property type="evidence" value="ECO:0007669"/>
    <property type="project" value="UniProtKB-KW"/>
</dbReference>
<evidence type="ECO:0000256" key="1">
    <source>
        <dbReference type="ARBA" id="ARBA00001946"/>
    </source>
</evidence>
<feature type="domain" description="HpcH/HpaI aldolase/citrate lyase" evidence="7">
    <location>
        <begin position="10"/>
        <end position="212"/>
    </location>
</feature>
<evidence type="ECO:0000256" key="5">
    <source>
        <dbReference type="PIRSR" id="PIRSR015582-1"/>
    </source>
</evidence>
<proteinExistence type="inferred from homology"/>
<comment type="cofactor">
    <cofactor evidence="1">
        <name>Mg(2+)</name>
        <dbReference type="ChEBI" id="CHEBI:18420"/>
    </cofactor>
</comment>
<feature type="binding site" evidence="6">
    <location>
        <position position="119"/>
    </location>
    <ligand>
        <name>Mg(2+)</name>
        <dbReference type="ChEBI" id="CHEBI:18420"/>
    </ligand>
</feature>
<evidence type="ECO:0000259" key="7">
    <source>
        <dbReference type="Pfam" id="PF03328"/>
    </source>
</evidence>
<dbReference type="GO" id="GO:0000287">
    <property type="term" value="F:magnesium ion binding"/>
    <property type="evidence" value="ECO:0007669"/>
    <property type="project" value="TreeGrafter"/>
</dbReference>
<name>A0A7T2GIB3_9SPHN</name>
<dbReference type="Proteomes" id="UP000594873">
    <property type="component" value="Chromosome"/>
</dbReference>
<reference evidence="8 9" key="1">
    <citation type="submission" date="2020-11" db="EMBL/GenBank/DDBJ databases">
        <title>Genome seq and assembly of Sphingosinicella sp.</title>
        <authorList>
            <person name="Chhetri G."/>
        </authorList>
    </citation>
    <scope>NUCLEOTIDE SEQUENCE [LARGE SCALE GENOMIC DNA]</scope>
    <source>
        <strain evidence="8 9">UDD2</strain>
    </source>
</reference>
<feature type="binding site" evidence="5">
    <location>
        <position position="119"/>
    </location>
    <ligand>
        <name>substrate</name>
    </ligand>
</feature>
<protein>
    <submittedName>
        <fullName evidence="8">CoA ester lyase</fullName>
    </submittedName>
</protein>
<dbReference type="PIRSF" id="PIRSF015582">
    <property type="entry name" value="Cit_lyase_B"/>
    <property type="match status" value="1"/>
</dbReference>
<sequence>MKSWLCASALKAGLSEKASDRGADAVLYDLEDSVPIHQKEEARRELVRLLGEPQPVKVAVRINGVRTEEGLKDVLALLERAGSIDSILLPKARLPGDVEFLHALLAEVQQAIPIFAIVESVASLWDLRHLNQKPEGLAGLVFGSADFATDLGIALDGANLTYAKSEIAFTARRLGITAIDSPCFRIDDPDLLKHELNDAKSLGYSGKIAIHPGQIPLINAIFTPTEAEMERAAMVLDALRRGDHGGIARIGSAMVGPPFAKHASRILAAGPSAAAPPCEEGGTL</sequence>
<keyword evidence="3 6" id="KW-0479">Metal-binding</keyword>
<feature type="binding site" evidence="6">
    <location>
        <position position="146"/>
    </location>
    <ligand>
        <name>Mg(2+)</name>
        <dbReference type="ChEBI" id="CHEBI:18420"/>
    </ligand>
</feature>
<dbReference type="KEGG" id="sflv:IC614_07670"/>
<evidence type="ECO:0000256" key="3">
    <source>
        <dbReference type="ARBA" id="ARBA00022723"/>
    </source>
</evidence>